<name>A0A420J6A0_9PEZI</name>
<reference evidence="1 2" key="1">
    <citation type="journal article" date="2018" name="BMC Genomics">
        <title>Comparative genome analyses reveal sequence features reflecting distinct modes of host-adaptation between dicot and monocot powdery mildew.</title>
        <authorList>
            <person name="Wu Y."/>
            <person name="Ma X."/>
            <person name="Pan Z."/>
            <person name="Kale S.D."/>
            <person name="Song Y."/>
            <person name="King H."/>
            <person name="Zhang Q."/>
            <person name="Presley C."/>
            <person name="Deng X."/>
            <person name="Wei C.I."/>
            <person name="Xiao S."/>
        </authorList>
    </citation>
    <scope>NUCLEOTIDE SEQUENCE [LARGE SCALE GENOMIC DNA]</scope>
    <source>
        <strain evidence="1">UMSG1</strain>
    </source>
</reference>
<dbReference type="AlphaFoldDB" id="A0A420J6A0"/>
<protein>
    <submittedName>
        <fullName evidence="1">Uncharacterized protein</fullName>
    </submittedName>
</protein>
<organism evidence="1 2">
    <name type="scientific">Golovinomyces cichoracearum</name>
    <dbReference type="NCBI Taxonomy" id="62708"/>
    <lineage>
        <taxon>Eukaryota</taxon>
        <taxon>Fungi</taxon>
        <taxon>Dikarya</taxon>
        <taxon>Ascomycota</taxon>
        <taxon>Pezizomycotina</taxon>
        <taxon>Leotiomycetes</taxon>
        <taxon>Erysiphales</taxon>
        <taxon>Erysiphaceae</taxon>
        <taxon>Golovinomyces</taxon>
    </lineage>
</organism>
<comment type="caution">
    <text evidence="1">The sequence shown here is derived from an EMBL/GenBank/DDBJ whole genome shotgun (WGS) entry which is preliminary data.</text>
</comment>
<evidence type="ECO:0000313" key="1">
    <source>
        <dbReference type="EMBL" id="RKF82310.1"/>
    </source>
</evidence>
<accession>A0A420J6A0</accession>
<sequence>MRLFLRKKIRRTSFSTYYKDDRLVSGEGFGGTIKLDNKWNAVDKALNLIGVGTTRKRRRVSEEADNSDLYEDIKEFEDVEDVEEGNGDYDEVFGEFGSKMSFSKSLVSRMLSGKLPSPPRIF</sequence>
<gene>
    <name evidence="1" type="ORF">GcM1_173026</name>
</gene>
<dbReference type="Proteomes" id="UP000285326">
    <property type="component" value="Unassembled WGS sequence"/>
</dbReference>
<evidence type="ECO:0000313" key="2">
    <source>
        <dbReference type="Proteomes" id="UP000285326"/>
    </source>
</evidence>
<dbReference type="EMBL" id="MCBS01017299">
    <property type="protein sequence ID" value="RKF82310.1"/>
    <property type="molecule type" value="Genomic_DNA"/>
</dbReference>
<proteinExistence type="predicted"/>